<dbReference type="GeneID" id="61924435"/>
<organism evidence="5 9">
    <name type="scientific">Clostridium innocuum</name>
    <dbReference type="NCBI Taxonomy" id="1522"/>
    <lineage>
        <taxon>Bacteria</taxon>
        <taxon>Bacillati</taxon>
        <taxon>Bacillota</taxon>
        <taxon>Clostridia</taxon>
        <taxon>Eubacteriales</taxon>
        <taxon>Clostridiaceae</taxon>
        <taxon>Clostridium</taxon>
    </lineage>
</organism>
<evidence type="ECO:0000313" key="7">
    <source>
        <dbReference type="EMBL" id="MZH56696.1"/>
    </source>
</evidence>
<dbReference type="Gene3D" id="2.40.50.140">
    <property type="entry name" value="Nucleic acid-binding proteins"/>
    <property type="match status" value="1"/>
</dbReference>
<comment type="caution">
    <text evidence="2">Lacks conserved residue(s) required for the propagation of feature annotation.</text>
</comment>
<evidence type="ECO:0000313" key="5">
    <source>
        <dbReference type="EMBL" id="KGJ52641.1"/>
    </source>
</evidence>
<dbReference type="EMBL" id="JAKTMA010000021">
    <property type="protein sequence ID" value="MCR0233591.1"/>
    <property type="molecule type" value="Genomic_DNA"/>
</dbReference>
<dbReference type="InterPro" id="IPR012340">
    <property type="entry name" value="NA-bd_OB-fold"/>
</dbReference>
<proteinExistence type="inferred from homology"/>
<dbReference type="HAMAP" id="MF_00984">
    <property type="entry name" value="SSB"/>
    <property type="match status" value="1"/>
</dbReference>
<evidence type="ECO:0000313" key="8">
    <source>
        <dbReference type="EMBL" id="QJA01425.1"/>
    </source>
</evidence>
<reference evidence="5 9" key="1">
    <citation type="submission" date="2014-08" db="EMBL/GenBank/DDBJ databases">
        <title>Clostridium innocuum, an unnegligible vancomycin-resistant pathogen causing extra-intestinal infections.</title>
        <authorList>
            <person name="Feng Y."/>
            <person name="Chiu C.-H."/>
        </authorList>
    </citation>
    <scope>NUCLEOTIDE SEQUENCE [LARGE SCALE GENOMIC DNA]</scope>
    <source>
        <strain evidence="5 9">AN88</strain>
    </source>
</reference>
<evidence type="ECO:0000313" key="10">
    <source>
        <dbReference type="Proteomes" id="UP000503330"/>
    </source>
</evidence>
<dbReference type="PANTHER" id="PTHR10302">
    <property type="entry name" value="SINGLE-STRANDED DNA-BINDING PROTEIN"/>
    <property type="match status" value="1"/>
</dbReference>
<dbReference type="PROSITE" id="PS50935">
    <property type="entry name" value="SSB"/>
    <property type="match status" value="1"/>
</dbReference>
<dbReference type="PANTHER" id="PTHR10302:SF27">
    <property type="entry name" value="SINGLE-STRANDED DNA-BINDING PROTEIN"/>
    <property type="match status" value="1"/>
</dbReference>
<dbReference type="Proteomes" id="UP000503330">
    <property type="component" value="Chromosome"/>
</dbReference>
<dbReference type="CDD" id="cd04496">
    <property type="entry name" value="SSB_OBF"/>
    <property type="match status" value="1"/>
</dbReference>
<evidence type="ECO:0000256" key="4">
    <source>
        <dbReference type="SAM" id="MobiDB-lite"/>
    </source>
</evidence>
<dbReference type="InterPro" id="IPR000424">
    <property type="entry name" value="Primosome_PriB/ssb"/>
</dbReference>
<dbReference type="GO" id="GO:0009295">
    <property type="term" value="C:nucleoid"/>
    <property type="evidence" value="ECO:0007669"/>
    <property type="project" value="TreeGrafter"/>
</dbReference>
<dbReference type="RefSeq" id="WP_002607227.1">
    <property type="nucleotide sequence ID" value="NZ_AP025565.1"/>
</dbReference>
<reference evidence="6" key="4">
    <citation type="journal article" date="2022" name="Clin. Infect. Dis.">
        <title>Association between Clostridium innocuum and antibiotic-associated diarrhea in adults and children: A cross-sectional study and comparative genomics analysis.</title>
        <authorList>
            <person name="Cherny K.E."/>
            <person name="Muscat E.B."/>
            <person name="Balaji A."/>
            <person name="Mukherjee J."/>
            <person name="Ozer E.A."/>
            <person name="Angarone M.P."/>
            <person name="Hauser A.R."/>
            <person name="Sichel J.S."/>
            <person name="Amponsah E."/>
            <person name="Kociolek L.K."/>
        </authorList>
    </citation>
    <scope>NUCLEOTIDE SEQUENCE</scope>
    <source>
        <strain evidence="6">NU1-AC-029v</strain>
    </source>
</reference>
<dbReference type="PROSITE" id="PS51257">
    <property type="entry name" value="PROKAR_LIPOPROTEIN"/>
    <property type="match status" value="1"/>
</dbReference>
<dbReference type="EMBL" id="JQIF01000058">
    <property type="protein sequence ID" value="KGJ52641.1"/>
    <property type="molecule type" value="Genomic_DNA"/>
</dbReference>
<evidence type="ECO:0000313" key="6">
    <source>
        <dbReference type="EMBL" id="MCR0233591.1"/>
    </source>
</evidence>
<reference evidence="7" key="2">
    <citation type="journal article" date="2019" name="Nat. Med.">
        <title>A library of human gut bacterial isolates paired with longitudinal multiomics data enables mechanistic microbiome research.</title>
        <authorList>
            <person name="Poyet M."/>
            <person name="Groussin M."/>
            <person name="Gibbons S.M."/>
            <person name="Avila-Pacheco J."/>
            <person name="Jiang X."/>
            <person name="Kearney S.M."/>
            <person name="Perrotta A.R."/>
            <person name="Berdy B."/>
            <person name="Zhao S."/>
            <person name="Lieberman T.D."/>
            <person name="Swanson P.K."/>
            <person name="Smith M."/>
            <person name="Roesemann S."/>
            <person name="Alexander J.E."/>
            <person name="Rich S.A."/>
            <person name="Livny J."/>
            <person name="Vlamakis H."/>
            <person name="Clish C."/>
            <person name="Bullock K."/>
            <person name="Deik A."/>
            <person name="Scott J."/>
            <person name="Pierce K.A."/>
            <person name="Xavier R.J."/>
            <person name="Alm E.J."/>
        </authorList>
    </citation>
    <scope>NUCLEOTIDE SEQUENCE</scope>
    <source>
        <strain evidence="7">BIOML-A12</strain>
    </source>
</reference>
<dbReference type="GO" id="GO:0006260">
    <property type="term" value="P:DNA replication"/>
    <property type="evidence" value="ECO:0007669"/>
    <property type="project" value="InterPro"/>
</dbReference>
<gene>
    <name evidence="7" type="primary">ssb</name>
    <name evidence="5" type="ORF">CIAN88_13735</name>
    <name evidence="8" type="ORF">G4D54_02820</name>
    <name evidence="7" type="ORF">GT664_13295</name>
    <name evidence="6" type="ORF">MKC95_12505</name>
</gene>
<dbReference type="SUPFAM" id="SSF50249">
    <property type="entry name" value="Nucleic acid-binding proteins"/>
    <property type="match status" value="1"/>
</dbReference>
<keyword evidence="1 2" id="KW-0238">DNA-binding</keyword>
<evidence type="ECO:0000256" key="3">
    <source>
        <dbReference type="PIRNR" id="PIRNR002070"/>
    </source>
</evidence>
<feature type="compositionally biased region" description="Low complexity" evidence="4">
    <location>
        <begin position="123"/>
        <end position="142"/>
    </location>
</feature>
<dbReference type="EMBL" id="CP048838">
    <property type="protein sequence ID" value="QJA01425.1"/>
    <property type="molecule type" value="Genomic_DNA"/>
</dbReference>
<name>A0A099I4V0_CLOIN</name>
<dbReference type="GO" id="GO:0003697">
    <property type="term" value="F:single-stranded DNA binding"/>
    <property type="evidence" value="ECO:0007669"/>
    <property type="project" value="UniProtKB-UniRule"/>
</dbReference>
<comment type="subunit">
    <text evidence="2">Homotetramer.</text>
</comment>
<accession>A0A099I4V0</accession>
<dbReference type="EMBL" id="WWTN01000023">
    <property type="protein sequence ID" value="MZH56696.1"/>
    <property type="molecule type" value="Genomic_DNA"/>
</dbReference>
<dbReference type="Proteomes" id="UP000030008">
    <property type="component" value="Unassembled WGS sequence"/>
</dbReference>
<dbReference type="Proteomes" id="UP001203972">
    <property type="component" value="Unassembled WGS sequence"/>
</dbReference>
<dbReference type="PIRSF" id="PIRSF002070">
    <property type="entry name" value="SSB"/>
    <property type="match status" value="1"/>
</dbReference>
<evidence type="ECO:0000256" key="1">
    <source>
        <dbReference type="ARBA" id="ARBA00023125"/>
    </source>
</evidence>
<evidence type="ECO:0000313" key="9">
    <source>
        <dbReference type="Proteomes" id="UP000030008"/>
    </source>
</evidence>
<evidence type="ECO:0000256" key="2">
    <source>
        <dbReference type="HAMAP-Rule" id="MF_00984"/>
    </source>
</evidence>
<reference evidence="8 10" key="3">
    <citation type="submission" date="2020-02" db="EMBL/GenBank/DDBJ databases">
        <authorList>
            <person name="Kociolek L.K."/>
            <person name="Ozer E.A."/>
        </authorList>
    </citation>
    <scope>NUCLEOTIDE SEQUENCE [LARGE SCALE GENOMIC DNA]</scope>
    <source>
        <strain evidence="8 10">ATCC 14501</strain>
    </source>
</reference>
<dbReference type="InterPro" id="IPR011344">
    <property type="entry name" value="ssDNA-bd"/>
</dbReference>
<dbReference type="Proteomes" id="UP000604383">
    <property type="component" value="Unassembled WGS sequence"/>
</dbReference>
<dbReference type="AlphaFoldDB" id="A0A099I4V0"/>
<dbReference type="Pfam" id="PF00436">
    <property type="entry name" value="SSB"/>
    <property type="match status" value="1"/>
</dbReference>
<sequence>MINRVVLVGRLTKDPVLRKTANGASVVSFTVACTRRFKQEGQPDADFINTVAWNKTADIVSQYTHKGSLVGVEGRIQTRSYDDQSGKRVYVTEVVADSVQFLESKSAAASNANSNAYVPDYDQGSNQGYQSDNSSSQSYSNDFTSSDTLDIASDDLPF</sequence>
<dbReference type="NCBIfam" id="TIGR00621">
    <property type="entry name" value="ssb"/>
    <property type="match status" value="1"/>
</dbReference>
<protein>
    <recommendedName>
        <fullName evidence="2 3">Single-stranded DNA-binding protein</fullName>
        <shortName evidence="2">SSB</shortName>
    </recommendedName>
</protein>
<feature type="region of interest" description="Disordered" evidence="4">
    <location>
        <begin position="116"/>
        <end position="158"/>
    </location>
</feature>